<organism evidence="2 3">
    <name type="scientific">Pseudonocardia zijingensis</name>
    <dbReference type="NCBI Taxonomy" id="153376"/>
    <lineage>
        <taxon>Bacteria</taxon>
        <taxon>Bacillati</taxon>
        <taxon>Actinomycetota</taxon>
        <taxon>Actinomycetes</taxon>
        <taxon>Pseudonocardiales</taxon>
        <taxon>Pseudonocardiaceae</taxon>
        <taxon>Pseudonocardia</taxon>
    </lineage>
</organism>
<feature type="domain" description="AB hydrolase-1" evidence="1">
    <location>
        <begin position="3"/>
        <end position="192"/>
    </location>
</feature>
<sequence length="208" mass="22372">MVRRPVVVAGNSSGGVLAAWLSADAMPGQIRGALCEDPPLFASELVPECGPSIRQAVGPLFALLRDHLGDQWSVGDWAGFRKAVAAAPPGVAFPTDDEAPQNLKEYDPEWARAFVEGSVAANCPHGRLLRQVKTPVLLTHHVRRVDPETGTLIGALSDQQAARARQLMEEAGVRVDYESLPDAAHIMHQADPSTYTKILKRWASSLPG</sequence>
<dbReference type="Proteomes" id="UP001499967">
    <property type="component" value="Unassembled WGS sequence"/>
</dbReference>
<evidence type="ECO:0000259" key="1">
    <source>
        <dbReference type="Pfam" id="PF12697"/>
    </source>
</evidence>
<gene>
    <name evidence="2" type="ORF">GCM10009559_04790</name>
</gene>
<keyword evidence="3" id="KW-1185">Reference proteome</keyword>
<comment type="caution">
    <text evidence="2">The sequence shown here is derived from an EMBL/GenBank/DDBJ whole genome shotgun (WGS) entry which is preliminary data.</text>
</comment>
<proteinExistence type="predicted"/>
<name>A0ABN1P2D6_9PSEU</name>
<dbReference type="SUPFAM" id="SSF53474">
    <property type="entry name" value="alpha/beta-Hydrolases"/>
    <property type="match status" value="1"/>
</dbReference>
<evidence type="ECO:0000313" key="3">
    <source>
        <dbReference type="Proteomes" id="UP001499967"/>
    </source>
</evidence>
<dbReference type="Pfam" id="PF12697">
    <property type="entry name" value="Abhydrolase_6"/>
    <property type="match status" value="1"/>
</dbReference>
<reference evidence="2 3" key="1">
    <citation type="journal article" date="2019" name="Int. J. Syst. Evol. Microbiol.">
        <title>The Global Catalogue of Microorganisms (GCM) 10K type strain sequencing project: providing services to taxonomists for standard genome sequencing and annotation.</title>
        <authorList>
            <consortium name="The Broad Institute Genomics Platform"/>
            <consortium name="The Broad Institute Genome Sequencing Center for Infectious Disease"/>
            <person name="Wu L."/>
            <person name="Ma J."/>
        </authorList>
    </citation>
    <scope>NUCLEOTIDE SEQUENCE [LARGE SCALE GENOMIC DNA]</scope>
    <source>
        <strain evidence="2 3">JCM 11117</strain>
    </source>
</reference>
<dbReference type="EMBL" id="BAAAHP010000012">
    <property type="protein sequence ID" value="GAA0921716.1"/>
    <property type="molecule type" value="Genomic_DNA"/>
</dbReference>
<dbReference type="Gene3D" id="3.40.50.1820">
    <property type="entry name" value="alpha/beta hydrolase"/>
    <property type="match status" value="1"/>
</dbReference>
<protein>
    <recommendedName>
        <fullName evidence="1">AB hydrolase-1 domain-containing protein</fullName>
    </recommendedName>
</protein>
<dbReference type="InterPro" id="IPR029058">
    <property type="entry name" value="AB_hydrolase_fold"/>
</dbReference>
<evidence type="ECO:0000313" key="2">
    <source>
        <dbReference type="EMBL" id="GAA0921716.1"/>
    </source>
</evidence>
<dbReference type="InterPro" id="IPR000073">
    <property type="entry name" value="AB_hydrolase_1"/>
</dbReference>
<accession>A0ABN1P2D6</accession>